<sequence length="908" mass="96364">MSSSAYSGPKPHKAALDNNHGNPMTKTRSLLATSTAALALLVTPAYAQDTFDDEIIVTATKRQTTLQDTPVAVTVTTADVIEKAQILDIKDLQSVVPTFRVSQLQNSANSTLIIRGFGNGGNNIGIEPSVGLFIDGVYRSRAAAQIADLPNLQRIEVLSGPQSTLFGKNASAGVVSVITAEPDFEGNGYVEGGLGNYGLGYVKGYASTGLSENVAFSLGGGYQYRDGYFDPAPGTAGGKFNDLNRFNIRGQLLWTPTDDLSVRIIADRSTIDENCCGTTTVVAGPTVGIIQALGGTVPGLTDTFSYQTTANRATNNEITDEGLSLQIDKDFDWLGGVTMTSITAQRANNAFYESDNDFTSLELLEDVFQGVDISTFTQEFRLASTGGGPLSWLVGGFYFNESIDQNSGLDYGNQLRGYIDALASGGQSLVLGPAASPLAGIEASLGFAPGTFFNDNVQINETFTQDNESFSLFANVDYELTDRFTVTLGGSYVNDNKQVTASTVNNDVFSNLSLTGADGTQVISTGLFLNGNAAAGIPSFQQALGIAFTPANFQAAASGAFGPAAQGYVNLVLAGSAASAADPNGPLAGLLPLQFQPQFLAFGNAVEPGITDDDQFTYTVKGAFEVSDNLNIYASTSTGWKSSSWNLTRDSRPFINSGPALFEAGLLPTNYNVRTGRNFGTRFAGPEESTVYEIGLKARFGWGAFNMALFDQTIEGFQSTIFQGTGFVLANAGEQSTQGIEFDSTFTPVDGLTLGFAGILQDPTYDDYRGAPVVQGSVEDQAFGLPNDGIGDLSGEQPAGINEVSLSFSGQYEFSLSEKIDAFIRADYQYEDEIQVVDNIPGVTRDTSNVNAALGFSLDSGLDIRFWGRNIFNHETLTSAFPGVVQAGTISSYPNQPRTYGVSLRKNF</sequence>
<evidence type="ECO:0000256" key="1">
    <source>
        <dbReference type="ARBA" id="ARBA00004571"/>
    </source>
</evidence>
<keyword evidence="18" id="KW-1185">Reference proteome</keyword>
<evidence type="ECO:0000259" key="16">
    <source>
        <dbReference type="Pfam" id="PF07715"/>
    </source>
</evidence>
<reference evidence="17" key="1">
    <citation type="journal article" date="2014" name="Int. J. Syst. Evol. Microbiol.">
        <title>Complete genome of a new Firmicutes species belonging to the dominant human colonic microbiota ('Ruminococcus bicirculans') reveals two chromosomes and a selective capacity to utilize plant glucans.</title>
        <authorList>
            <consortium name="NISC Comparative Sequencing Program"/>
            <person name="Wegmann U."/>
            <person name="Louis P."/>
            <person name="Goesmann A."/>
            <person name="Henrissat B."/>
            <person name="Duncan S.H."/>
            <person name="Flint H.J."/>
        </authorList>
    </citation>
    <scope>NUCLEOTIDE SEQUENCE</scope>
    <source>
        <strain evidence="17">NBRC 108216</strain>
    </source>
</reference>
<dbReference type="InterPro" id="IPR000531">
    <property type="entry name" value="Beta-barrel_TonB"/>
</dbReference>
<dbReference type="PANTHER" id="PTHR32552">
    <property type="entry name" value="FERRICHROME IRON RECEPTOR-RELATED"/>
    <property type="match status" value="1"/>
</dbReference>
<keyword evidence="10 11" id="KW-0998">Cell outer membrane</keyword>
<dbReference type="InterPro" id="IPR039426">
    <property type="entry name" value="TonB-dep_rcpt-like"/>
</dbReference>
<evidence type="ECO:0000256" key="2">
    <source>
        <dbReference type="ARBA" id="ARBA00022448"/>
    </source>
</evidence>
<keyword evidence="9 11" id="KW-0472">Membrane</keyword>
<keyword evidence="14" id="KW-0732">Signal</keyword>
<feature type="chain" id="PRO_5046024280" evidence="14">
    <location>
        <begin position="48"/>
        <end position="908"/>
    </location>
</feature>
<keyword evidence="2 11" id="KW-0813">Transport</keyword>
<name>A0ABQ5UZI5_9PROT</name>
<evidence type="ECO:0000256" key="6">
    <source>
        <dbReference type="ARBA" id="ARBA00023004"/>
    </source>
</evidence>
<evidence type="ECO:0000256" key="11">
    <source>
        <dbReference type="PROSITE-ProRule" id="PRU01360"/>
    </source>
</evidence>
<comment type="similarity">
    <text evidence="11 12">Belongs to the TonB-dependent receptor family.</text>
</comment>
<evidence type="ECO:0000256" key="3">
    <source>
        <dbReference type="ARBA" id="ARBA00022452"/>
    </source>
</evidence>
<evidence type="ECO:0000256" key="9">
    <source>
        <dbReference type="ARBA" id="ARBA00023136"/>
    </source>
</evidence>
<keyword evidence="7" id="KW-0406">Ion transport</keyword>
<dbReference type="InterPro" id="IPR036942">
    <property type="entry name" value="Beta-barrel_TonB_sf"/>
</dbReference>
<evidence type="ECO:0000256" key="4">
    <source>
        <dbReference type="ARBA" id="ARBA00022496"/>
    </source>
</evidence>
<dbReference type="PANTHER" id="PTHR32552:SF81">
    <property type="entry name" value="TONB-DEPENDENT OUTER MEMBRANE RECEPTOR"/>
    <property type="match status" value="1"/>
</dbReference>
<keyword evidence="3 11" id="KW-1134">Transmembrane beta strand</keyword>
<keyword evidence="4" id="KW-0410">Iron transport</keyword>
<evidence type="ECO:0000256" key="12">
    <source>
        <dbReference type="RuleBase" id="RU003357"/>
    </source>
</evidence>
<reference evidence="17" key="2">
    <citation type="submission" date="2023-01" db="EMBL/GenBank/DDBJ databases">
        <title>Draft genome sequence of Algimonas porphyrae strain NBRC 108216.</title>
        <authorList>
            <person name="Sun Q."/>
            <person name="Mori K."/>
        </authorList>
    </citation>
    <scope>NUCLEOTIDE SEQUENCE</scope>
    <source>
        <strain evidence="17">NBRC 108216</strain>
    </source>
</reference>
<organism evidence="17 18">
    <name type="scientific">Algimonas porphyrae</name>
    <dbReference type="NCBI Taxonomy" id="1128113"/>
    <lineage>
        <taxon>Bacteria</taxon>
        <taxon>Pseudomonadati</taxon>
        <taxon>Pseudomonadota</taxon>
        <taxon>Alphaproteobacteria</taxon>
        <taxon>Maricaulales</taxon>
        <taxon>Robiginitomaculaceae</taxon>
        <taxon>Algimonas</taxon>
    </lineage>
</organism>
<keyword evidence="8 12" id="KW-0798">TonB box</keyword>
<evidence type="ECO:0000256" key="10">
    <source>
        <dbReference type="ARBA" id="ARBA00023237"/>
    </source>
</evidence>
<keyword evidence="6" id="KW-0408">Iron</keyword>
<evidence type="ECO:0000256" key="7">
    <source>
        <dbReference type="ARBA" id="ARBA00023065"/>
    </source>
</evidence>
<comment type="caution">
    <text evidence="17">The sequence shown here is derived from an EMBL/GenBank/DDBJ whole genome shotgun (WGS) entry which is preliminary data.</text>
</comment>
<dbReference type="Pfam" id="PF07715">
    <property type="entry name" value="Plug"/>
    <property type="match status" value="1"/>
</dbReference>
<dbReference type="Proteomes" id="UP001161390">
    <property type="component" value="Unassembled WGS sequence"/>
</dbReference>
<gene>
    <name evidence="17" type="ORF">GCM10007854_11400</name>
</gene>
<keyword evidence="5 11" id="KW-0812">Transmembrane</keyword>
<dbReference type="Gene3D" id="2.40.170.20">
    <property type="entry name" value="TonB-dependent receptor, beta-barrel domain"/>
    <property type="match status" value="3"/>
</dbReference>
<dbReference type="InterPro" id="IPR012910">
    <property type="entry name" value="Plug_dom"/>
</dbReference>
<accession>A0ABQ5UZI5</accession>
<comment type="subcellular location">
    <subcellularLocation>
        <location evidence="1 11">Cell outer membrane</location>
        <topology evidence="1 11">Multi-pass membrane protein</topology>
    </subcellularLocation>
</comment>
<proteinExistence type="inferred from homology"/>
<dbReference type="EMBL" id="BSNJ01000002">
    <property type="protein sequence ID" value="GLQ20185.1"/>
    <property type="molecule type" value="Genomic_DNA"/>
</dbReference>
<dbReference type="Pfam" id="PF00593">
    <property type="entry name" value="TonB_dep_Rec_b-barrel"/>
    <property type="match status" value="1"/>
</dbReference>
<evidence type="ECO:0000256" key="8">
    <source>
        <dbReference type="ARBA" id="ARBA00023077"/>
    </source>
</evidence>
<evidence type="ECO:0000256" key="14">
    <source>
        <dbReference type="SAM" id="SignalP"/>
    </source>
</evidence>
<dbReference type="SUPFAM" id="SSF56935">
    <property type="entry name" value="Porins"/>
    <property type="match status" value="1"/>
</dbReference>
<feature type="signal peptide" evidence="14">
    <location>
        <begin position="1"/>
        <end position="47"/>
    </location>
</feature>
<feature type="domain" description="TonB-dependent receptor-like beta-barrel" evidence="15">
    <location>
        <begin position="609"/>
        <end position="871"/>
    </location>
</feature>
<keyword evidence="17" id="KW-0675">Receptor</keyword>
<evidence type="ECO:0000313" key="18">
    <source>
        <dbReference type="Proteomes" id="UP001161390"/>
    </source>
</evidence>
<protein>
    <submittedName>
        <fullName evidence="17">TonB-dependent receptor</fullName>
    </submittedName>
</protein>
<evidence type="ECO:0000256" key="13">
    <source>
        <dbReference type="SAM" id="MobiDB-lite"/>
    </source>
</evidence>
<evidence type="ECO:0000256" key="5">
    <source>
        <dbReference type="ARBA" id="ARBA00022692"/>
    </source>
</evidence>
<evidence type="ECO:0000313" key="17">
    <source>
        <dbReference type="EMBL" id="GLQ20185.1"/>
    </source>
</evidence>
<feature type="region of interest" description="Disordered" evidence="13">
    <location>
        <begin position="1"/>
        <end position="26"/>
    </location>
</feature>
<feature type="domain" description="TonB-dependent receptor plug" evidence="16">
    <location>
        <begin position="66"/>
        <end position="174"/>
    </location>
</feature>
<evidence type="ECO:0000259" key="15">
    <source>
        <dbReference type="Pfam" id="PF00593"/>
    </source>
</evidence>
<dbReference type="PROSITE" id="PS52016">
    <property type="entry name" value="TONB_DEPENDENT_REC_3"/>
    <property type="match status" value="1"/>
</dbReference>